<dbReference type="OrthoDB" id="9774290at2"/>
<dbReference type="InterPro" id="IPR018193">
    <property type="entry name" value="Glyc_kinase_flavodox-like_fold"/>
</dbReference>
<protein>
    <submittedName>
        <fullName evidence="5">Glycerate kinase</fullName>
    </submittedName>
</protein>
<dbReference type="GO" id="GO:0031388">
    <property type="term" value="P:organic acid phosphorylation"/>
    <property type="evidence" value="ECO:0007669"/>
    <property type="project" value="UniProtKB-UniRule"/>
</dbReference>
<dbReference type="NCBIfam" id="TIGR00045">
    <property type="entry name" value="glycerate kinase"/>
    <property type="match status" value="1"/>
</dbReference>
<dbReference type="SUPFAM" id="SSF110738">
    <property type="entry name" value="Glycerate kinase I"/>
    <property type="match status" value="1"/>
</dbReference>
<dbReference type="PANTHER" id="PTHR21599">
    <property type="entry name" value="GLYCERATE KINASE"/>
    <property type="match status" value="1"/>
</dbReference>
<dbReference type="Proteomes" id="UP000198598">
    <property type="component" value="Unassembled WGS sequence"/>
</dbReference>
<dbReference type="PANTHER" id="PTHR21599:SF0">
    <property type="entry name" value="GLYCERATE KINASE"/>
    <property type="match status" value="1"/>
</dbReference>
<evidence type="ECO:0000256" key="1">
    <source>
        <dbReference type="ARBA" id="ARBA00006284"/>
    </source>
</evidence>
<organism evidence="5 6">
    <name type="scientific">Spirosoma endophyticum</name>
    <dbReference type="NCBI Taxonomy" id="662367"/>
    <lineage>
        <taxon>Bacteria</taxon>
        <taxon>Pseudomonadati</taxon>
        <taxon>Bacteroidota</taxon>
        <taxon>Cytophagia</taxon>
        <taxon>Cytophagales</taxon>
        <taxon>Cytophagaceae</taxon>
        <taxon>Spirosoma</taxon>
    </lineage>
</organism>
<evidence type="ECO:0000256" key="3">
    <source>
        <dbReference type="ARBA" id="ARBA00022777"/>
    </source>
</evidence>
<name>A0A1I1PJS3_9BACT</name>
<reference evidence="5 6" key="1">
    <citation type="submission" date="2016-10" db="EMBL/GenBank/DDBJ databases">
        <authorList>
            <person name="de Groot N.N."/>
        </authorList>
    </citation>
    <scope>NUCLEOTIDE SEQUENCE [LARGE SCALE GENOMIC DNA]</scope>
    <source>
        <strain evidence="5 6">DSM 26130</strain>
    </source>
</reference>
<dbReference type="GO" id="GO:0008887">
    <property type="term" value="F:glycerate kinase activity"/>
    <property type="evidence" value="ECO:0007669"/>
    <property type="project" value="UniProtKB-UniRule"/>
</dbReference>
<evidence type="ECO:0000256" key="4">
    <source>
        <dbReference type="PIRNR" id="PIRNR006078"/>
    </source>
</evidence>
<dbReference type="Gene3D" id="3.90.1510.10">
    <property type="entry name" value="Glycerate kinase, domain 2"/>
    <property type="match status" value="1"/>
</dbReference>
<dbReference type="Pfam" id="PF02595">
    <property type="entry name" value="Gly_kinase"/>
    <property type="match status" value="1"/>
</dbReference>
<dbReference type="EMBL" id="FOLQ01000003">
    <property type="protein sequence ID" value="SFD10119.1"/>
    <property type="molecule type" value="Genomic_DNA"/>
</dbReference>
<keyword evidence="2 4" id="KW-0808">Transferase</keyword>
<comment type="similarity">
    <text evidence="1 4">Belongs to the glycerate kinase type-1 family.</text>
</comment>
<sequence length="379" mass="39668">MKTIRVLIAPNAFKHSLNATDVALAIQEGLQKSNLDCVCECFPVGDGGDGTGELMIKKHNGLLISAEVNDPFDRKITSSFGLVNEGETAVIEMANASGLHLVKHEDLNPLRATSFGTGELMKLALDKGVTQFVLAIGGSATVDGGTGILRALGIRFLDAAGRELTAPETLTELAKIDVSGLDQRILGCDINILCDVDNTLIGEHGSAAVFGPQKGATPEGVKILDASLSKFADVALSQTGIDMTTVIHGGAAGGVAAGLYTFLNAKLVNGIDFFLAFTGFDDAVAKADIVITGEGSIDEQTLHGKGPYGVAYQAKQKNLPVIGIAGKIPLEQNDKLNQYFDVLLAIGNGPADITTALKYARENLVRTAWQVGNLLAVKP</sequence>
<dbReference type="STRING" id="662367.SAMN05216167_103314"/>
<evidence type="ECO:0000313" key="6">
    <source>
        <dbReference type="Proteomes" id="UP000198598"/>
    </source>
</evidence>
<dbReference type="Gene3D" id="3.40.50.10350">
    <property type="entry name" value="Glycerate kinase, domain 1"/>
    <property type="match status" value="1"/>
</dbReference>
<dbReference type="InterPro" id="IPR004381">
    <property type="entry name" value="Glycerate_kinase"/>
</dbReference>
<dbReference type="InterPro" id="IPR018197">
    <property type="entry name" value="Glycerate_kinase_RE-like"/>
</dbReference>
<dbReference type="InterPro" id="IPR036129">
    <property type="entry name" value="Glycerate_kinase_sf"/>
</dbReference>
<keyword evidence="6" id="KW-1185">Reference proteome</keyword>
<accession>A0A1I1PJS3</accession>
<gene>
    <name evidence="5" type="ORF">SAMN05216167_103314</name>
</gene>
<evidence type="ECO:0000313" key="5">
    <source>
        <dbReference type="EMBL" id="SFD10119.1"/>
    </source>
</evidence>
<keyword evidence="3 4" id="KW-0418">Kinase</keyword>
<proteinExistence type="inferred from homology"/>
<dbReference type="RefSeq" id="WP_093825760.1">
    <property type="nucleotide sequence ID" value="NZ_FOLQ01000003.1"/>
</dbReference>
<dbReference type="AlphaFoldDB" id="A0A1I1PJS3"/>
<dbReference type="PIRSF" id="PIRSF006078">
    <property type="entry name" value="GlxK"/>
    <property type="match status" value="1"/>
</dbReference>
<evidence type="ECO:0000256" key="2">
    <source>
        <dbReference type="ARBA" id="ARBA00022679"/>
    </source>
</evidence>